<name>A0AAI8ZKQ1_VIBVL</name>
<dbReference type="EMBL" id="HG803186">
    <property type="protein sequence ID" value="CDM12449.1"/>
    <property type="molecule type" value="Genomic_DNA"/>
</dbReference>
<accession>A0AAI8ZKQ1</accession>
<keyword evidence="1" id="KW-0614">Plasmid</keyword>
<sequence length="58" mass="6593">MSKIQRIQNCAKVIFQQAKEFEDVVITFFDDGGALIEIDGVDVYLKESGDIERTDIQL</sequence>
<dbReference type="RefSeq" id="WP_032071971.1">
    <property type="nucleotide sequence ID" value="NC_025128.1"/>
</dbReference>
<organism evidence="1">
    <name type="scientific">Vibrio vulnificus</name>
    <dbReference type="NCBI Taxonomy" id="672"/>
    <lineage>
        <taxon>Bacteria</taxon>
        <taxon>Pseudomonadati</taxon>
        <taxon>Pseudomonadota</taxon>
        <taxon>Gammaproteobacteria</taxon>
        <taxon>Vibrionales</taxon>
        <taxon>Vibrionaceae</taxon>
        <taxon>Vibrio</taxon>
    </lineage>
</organism>
<protein>
    <submittedName>
        <fullName evidence="1">Uncharacterized protein</fullName>
    </submittedName>
</protein>
<dbReference type="AlphaFoldDB" id="A0AAI8ZKQ1"/>
<reference evidence="1" key="1">
    <citation type="journal article" date="2014" name="Genome Announc.">
        <title>Complete Nucleotide Sequence of pVv01, a P1-Like Plasmid Prophage of Vibrio vulnificus.</title>
        <authorList>
            <person name="Hammerl J.A."/>
            <person name="Klevanskaa K."/>
            <person name="Strauch E."/>
            <person name="Hertwig S."/>
        </authorList>
    </citation>
    <scope>NUCLEOTIDE SEQUENCE</scope>
    <source>
        <strain evidence="1">48/10</strain>
    </source>
</reference>
<proteinExistence type="predicted"/>
<geneLocation type="plasmid" evidence="1">
    <name>p48/10</name>
</geneLocation>
<evidence type="ECO:0000313" key="1">
    <source>
        <dbReference type="EMBL" id="CDM12449.1"/>
    </source>
</evidence>
<reference evidence="1" key="2">
    <citation type="submission" date="2014-01" db="EMBL/GenBank/DDBJ databases">
        <authorList>
            <person name="Hammerl J."/>
        </authorList>
    </citation>
    <scope>NUCLEOTIDE SEQUENCE</scope>
    <source>
        <strain evidence="1">48/10</strain>
        <plasmid evidence="1">p48/10</plasmid>
    </source>
</reference>